<gene>
    <name evidence="2" type="ORF">BN134_1624</name>
</gene>
<evidence type="ECO:0008006" key="4">
    <source>
        <dbReference type="Google" id="ProtNLM"/>
    </source>
</evidence>
<accession>A0ABM9Q651</accession>
<evidence type="ECO:0000313" key="2">
    <source>
        <dbReference type="EMBL" id="CCJ80899.1"/>
    </source>
</evidence>
<keyword evidence="1" id="KW-0472">Membrane</keyword>
<keyword evidence="1" id="KW-1133">Transmembrane helix</keyword>
<reference evidence="3" key="1">
    <citation type="journal article" date="2012" name="PLoS ONE">
        <title>Comparative analysis of genome sequences covering the seven cronobacter species.</title>
        <authorList>
            <person name="Joseph S."/>
            <person name="Desai P."/>
            <person name="Ji Y."/>
            <person name="Cummings C.A."/>
            <person name="Shih R."/>
            <person name="Degoricija L."/>
            <person name="Rico A."/>
            <person name="Brzoska P."/>
            <person name="Hamby S.E."/>
            <person name="Masood N."/>
            <person name="Hariri S."/>
            <person name="Sonbol H."/>
            <person name="Chuzhanova N."/>
            <person name="McClelland M."/>
            <person name="Furtado M.R."/>
            <person name="Forsythe S.J."/>
        </authorList>
    </citation>
    <scope>NUCLEOTIDE SEQUENCE [LARGE SCALE GENOMIC DNA]</scope>
    <source>
        <strain evidence="3">1210</strain>
    </source>
</reference>
<protein>
    <recommendedName>
        <fullName evidence="4">Type VI secretion protein</fullName>
    </recommendedName>
</protein>
<evidence type="ECO:0000256" key="1">
    <source>
        <dbReference type="SAM" id="Phobius"/>
    </source>
</evidence>
<keyword evidence="1" id="KW-0812">Transmembrane</keyword>
<feature type="transmembrane region" description="Helical" evidence="1">
    <location>
        <begin position="23"/>
        <end position="42"/>
    </location>
</feature>
<dbReference type="EMBL" id="CAKZ01000077">
    <property type="protein sequence ID" value="CCJ80899.1"/>
    <property type="molecule type" value="Genomic_DNA"/>
</dbReference>
<sequence>MPVWLDAVPKKAPFAKRPVTRRWLLLLAIFMLTGAVMTFWNWPSARAGVDFLSTALGLPLCLWGFIFCLRRIGYKAEQRAICARNEEREILLADEIRRGQRCAWILGSTVETAAGKEAVRLLDVMARALPVPALIASRGGGAAVRYAALSDYQADLSKALDGALAKISASVTRVAAQLPPGIPCWLLIDGDEEIAVQLSASAKESLAASTRQNFHTLSGTGMAALDCWLDCHWDTPSLLVAITLSFPSAPQNGGADAVTAAILSNRKARAFPDAIQLHRPQKGRPATLTDTLAKALLWSGLPAQSLRGAWVTGPSLIAGAEWNTACEKNGVTFSLTGENTSLDPVLGYAGKASVWLAIAMAQAAFDARGEQVVVAQPVADNDEMWVVVLSRQHGIKETPGNV</sequence>
<name>A0ABM9Q651_9ENTR</name>
<dbReference type="Proteomes" id="UP000009342">
    <property type="component" value="Unassembled WGS sequence"/>
</dbReference>
<keyword evidence="3" id="KW-1185">Reference proteome</keyword>
<proteinExistence type="predicted"/>
<feature type="transmembrane region" description="Helical" evidence="1">
    <location>
        <begin position="48"/>
        <end position="69"/>
    </location>
</feature>
<evidence type="ECO:0000313" key="3">
    <source>
        <dbReference type="Proteomes" id="UP000009342"/>
    </source>
</evidence>
<organism evidence="2 3">
    <name type="scientific">Cronobacter dublinensis 1210</name>
    <dbReference type="NCBI Taxonomy" id="1208656"/>
    <lineage>
        <taxon>Bacteria</taxon>
        <taxon>Pseudomonadati</taxon>
        <taxon>Pseudomonadota</taxon>
        <taxon>Gammaproteobacteria</taxon>
        <taxon>Enterobacterales</taxon>
        <taxon>Enterobacteriaceae</taxon>
        <taxon>Cronobacter</taxon>
    </lineage>
</organism>
<comment type="caution">
    <text evidence="2">The sequence shown here is derived from an EMBL/GenBank/DDBJ whole genome shotgun (WGS) entry which is preliminary data.</text>
</comment>